<keyword evidence="2" id="KW-1185">Reference proteome</keyword>
<name>A0ABV4NBH4_9VIBR</name>
<evidence type="ECO:0000313" key="1">
    <source>
        <dbReference type="EMBL" id="MFA0568496.1"/>
    </source>
</evidence>
<gene>
    <name evidence="1" type="ORF">AB4566_09440</name>
</gene>
<dbReference type="Proteomes" id="UP001570417">
    <property type="component" value="Unassembled WGS sequence"/>
</dbReference>
<organism evidence="1 2">
    <name type="scientific">Vibrio gallaecicus</name>
    <dbReference type="NCBI Taxonomy" id="552386"/>
    <lineage>
        <taxon>Bacteria</taxon>
        <taxon>Pseudomonadati</taxon>
        <taxon>Pseudomonadota</taxon>
        <taxon>Gammaproteobacteria</taxon>
        <taxon>Vibrionales</taxon>
        <taxon>Vibrionaceae</taxon>
        <taxon>Vibrio</taxon>
    </lineage>
</organism>
<accession>A0ABV4NBH4</accession>
<comment type="caution">
    <text evidence="1">The sequence shown here is derived from an EMBL/GenBank/DDBJ whole genome shotgun (WGS) entry which is preliminary data.</text>
</comment>
<evidence type="ECO:0000313" key="2">
    <source>
        <dbReference type="Proteomes" id="UP001570417"/>
    </source>
</evidence>
<sequence length="43" mass="5036">MSDQYTNEENLELLDAMEIGIQLSDYEQMIQQLAEDIFKKPAE</sequence>
<dbReference type="EMBL" id="JBFRUW010000027">
    <property type="protein sequence ID" value="MFA0568496.1"/>
    <property type="molecule type" value="Genomic_DNA"/>
</dbReference>
<dbReference type="RefSeq" id="WP_372265955.1">
    <property type="nucleotide sequence ID" value="NZ_JBFRUW010000027.1"/>
</dbReference>
<protein>
    <submittedName>
        <fullName evidence="1">Uncharacterized protein</fullName>
    </submittedName>
</protein>
<reference evidence="1 2" key="1">
    <citation type="journal article" date="2024" name="ISME J.">
        <title>Tailless and filamentous prophages are predominant in marine Vibrio.</title>
        <authorList>
            <person name="Steensen K."/>
            <person name="Seneca J."/>
            <person name="Bartlau N."/>
            <person name="Yu X.A."/>
            <person name="Hussain F.A."/>
            <person name="Polz M.F."/>
        </authorList>
    </citation>
    <scope>NUCLEOTIDE SEQUENCE [LARGE SCALE GENOMIC DNA]</scope>
    <source>
        <strain evidence="1 2">10N.222.51.A1</strain>
    </source>
</reference>
<proteinExistence type="predicted"/>